<keyword evidence="3" id="KW-0201">Cytochrome c-type biogenesis</keyword>
<evidence type="ECO:0000256" key="6">
    <source>
        <dbReference type="SAM" id="Phobius"/>
    </source>
</evidence>
<comment type="subcellular location">
    <subcellularLocation>
        <location evidence="1">Cell envelope</location>
    </subcellularLocation>
</comment>
<dbReference type="AlphaFoldDB" id="A0A931I221"/>
<dbReference type="InterPro" id="IPR013766">
    <property type="entry name" value="Thioredoxin_domain"/>
</dbReference>
<dbReference type="EMBL" id="JADZLT010000049">
    <property type="protein sequence ID" value="MBH0237826.1"/>
    <property type="molecule type" value="Genomic_DNA"/>
</dbReference>
<sequence>MRTASEIRRRRVLAFLPLALFLGLAGLFYVQLYAGDPQTLPSALIGRPTPDFALPPVPGLAREGQPTPALARADLVGGGVTLVNVWASWCVPCRDEHPVLMEMADDPRFRLVGLNYKDDPGNAARFLGDLGNPYAAVGSDRTGRAGIDWGVYGVPETFVVDADGLIRFKFIGPLTPEDVTEKLLPEVEKAARPLETAGS</sequence>
<evidence type="ECO:0000313" key="8">
    <source>
        <dbReference type="EMBL" id="MBH0237826.1"/>
    </source>
</evidence>
<gene>
    <name evidence="8" type="ORF">I5731_08335</name>
</gene>
<feature type="domain" description="Thioredoxin" evidence="7">
    <location>
        <begin position="43"/>
        <end position="189"/>
    </location>
</feature>
<evidence type="ECO:0000256" key="5">
    <source>
        <dbReference type="ARBA" id="ARBA00023284"/>
    </source>
</evidence>
<reference evidence="8" key="1">
    <citation type="submission" date="2020-12" db="EMBL/GenBank/DDBJ databases">
        <title>Methylobrevis albus sp. nov., isolated from fresh water lack sediment.</title>
        <authorList>
            <person name="Zou Q."/>
        </authorList>
    </citation>
    <scope>NUCLEOTIDE SEQUENCE</scope>
    <source>
        <strain evidence="8">L22</strain>
    </source>
</reference>
<dbReference type="Gene3D" id="3.40.30.10">
    <property type="entry name" value="Glutaredoxin"/>
    <property type="match status" value="1"/>
</dbReference>
<dbReference type="Proteomes" id="UP000631694">
    <property type="component" value="Unassembled WGS sequence"/>
</dbReference>
<dbReference type="PANTHER" id="PTHR42852:SF6">
    <property type="entry name" value="THIOL:DISULFIDE INTERCHANGE PROTEIN DSBE"/>
    <property type="match status" value="1"/>
</dbReference>
<keyword evidence="9" id="KW-1185">Reference proteome</keyword>
<dbReference type="InterPro" id="IPR004799">
    <property type="entry name" value="Periplasmic_diS_OxRdtase_DsbE"/>
</dbReference>
<comment type="similarity">
    <text evidence="2">Belongs to the thioredoxin family. DsbE subfamily.</text>
</comment>
<dbReference type="InterPro" id="IPR017937">
    <property type="entry name" value="Thioredoxin_CS"/>
</dbReference>
<evidence type="ECO:0000256" key="3">
    <source>
        <dbReference type="ARBA" id="ARBA00022748"/>
    </source>
</evidence>
<evidence type="ECO:0000256" key="4">
    <source>
        <dbReference type="ARBA" id="ARBA00023157"/>
    </source>
</evidence>
<keyword evidence="6" id="KW-0812">Transmembrane</keyword>
<keyword evidence="5" id="KW-0676">Redox-active center</keyword>
<dbReference type="PROSITE" id="PS00194">
    <property type="entry name" value="THIOREDOXIN_1"/>
    <property type="match status" value="1"/>
</dbReference>
<dbReference type="GO" id="GO:0015036">
    <property type="term" value="F:disulfide oxidoreductase activity"/>
    <property type="evidence" value="ECO:0007669"/>
    <property type="project" value="InterPro"/>
</dbReference>
<dbReference type="InterPro" id="IPR013740">
    <property type="entry name" value="Redoxin"/>
</dbReference>
<accession>A0A931I221</accession>
<comment type="caution">
    <text evidence="8">The sequence shown here is derived from an EMBL/GenBank/DDBJ whole genome shotgun (WGS) entry which is preliminary data.</text>
</comment>
<organism evidence="8 9">
    <name type="scientific">Methylobrevis albus</name>
    <dbReference type="NCBI Taxonomy" id="2793297"/>
    <lineage>
        <taxon>Bacteria</taxon>
        <taxon>Pseudomonadati</taxon>
        <taxon>Pseudomonadota</taxon>
        <taxon>Alphaproteobacteria</taxon>
        <taxon>Hyphomicrobiales</taxon>
        <taxon>Pleomorphomonadaceae</taxon>
        <taxon>Methylobrevis</taxon>
    </lineage>
</organism>
<dbReference type="SUPFAM" id="SSF52833">
    <property type="entry name" value="Thioredoxin-like"/>
    <property type="match status" value="1"/>
</dbReference>
<dbReference type="CDD" id="cd03010">
    <property type="entry name" value="TlpA_like_DsbE"/>
    <property type="match status" value="1"/>
</dbReference>
<name>A0A931I221_9HYPH</name>
<proteinExistence type="inferred from homology"/>
<dbReference type="GO" id="GO:0017004">
    <property type="term" value="P:cytochrome complex assembly"/>
    <property type="evidence" value="ECO:0007669"/>
    <property type="project" value="UniProtKB-KW"/>
</dbReference>
<evidence type="ECO:0000313" key="9">
    <source>
        <dbReference type="Proteomes" id="UP000631694"/>
    </source>
</evidence>
<dbReference type="PROSITE" id="PS51352">
    <property type="entry name" value="THIOREDOXIN_2"/>
    <property type="match status" value="1"/>
</dbReference>
<feature type="transmembrane region" description="Helical" evidence="6">
    <location>
        <begin position="12"/>
        <end position="34"/>
    </location>
</feature>
<keyword evidence="6" id="KW-1133">Transmembrane helix</keyword>
<evidence type="ECO:0000259" key="7">
    <source>
        <dbReference type="PROSITE" id="PS51352"/>
    </source>
</evidence>
<evidence type="ECO:0000256" key="2">
    <source>
        <dbReference type="ARBA" id="ARBA00007758"/>
    </source>
</evidence>
<evidence type="ECO:0000256" key="1">
    <source>
        <dbReference type="ARBA" id="ARBA00004196"/>
    </source>
</evidence>
<dbReference type="NCBIfam" id="TIGR00385">
    <property type="entry name" value="dsbE"/>
    <property type="match status" value="1"/>
</dbReference>
<keyword evidence="4" id="KW-1015">Disulfide bond</keyword>
<dbReference type="InterPro" id="IPR036249">
    <property type="entry name" value="Thioredoxin-like_sf"/>
</dbReference>
<dbReference type="InterPro" id="IPR050553">
    <property type="entry name" value="Thioredoxin_ResA/DsbE_sf"/>
</dbReference>
<dbReference type="PANTHER" id="PTHR42852">
    <property type="entry name" value="THIOL:DISULFIDE INTERCHANGE PROTEIN DSBE"/>
    <property type="match status" value="1"/>
</dbReference>
<protein>
    <submittedName>
        <fullName evidence="8">DsbE family thiol:disulfide interchange protein</fullName>
    </submittedName>
</protein>
<dbReference type="GO" id="GO:0030288">
    <property type="term" value="C:outer membrane-bounded periplasmic space"/>
    <property type="evidence" value="ECO:0007669"/>
    <property type="project" value="InterPro"/>
</dbReference>
<dbReference type="Pfam" id="PF08534">
    <property type="entry name" value="Redoxin"/>
    <property type="match status" value="1"/>
</dbReference>
<keyword evidence="6" id="KW-0472">Membrane</keyword>